<keyword evidence="1" id="KW-0812">Transmembrane</keyword>
<feature type="transmembrane region" description="Helical" evidence="1">
    <location>
        <begin position="61"/>
        <end position="78"/>
    </location>
</feature>
<dbReference type="InterPro" id="IPR052955">
    <property type="entry name" value="UPF0703_membrane_permease"/>
</dbReference>
<dbReference type="InterPro" id="IPR048447">
    <property type="entry name" value="DUF1980_C"/>
</dbReference>
<dbReference type="RefSeq" id="WP_022604281.1">
    <property type="nucleotide sequence ID" value="NZ_ASSJ01000006.1"/>
</dbReference>
<feature type="domain" description="DUF1980" evidence="3">
    <location>
        <begin position="158"/>
        <end position="286"/>
    </location>
</feature>
<dbReference type="PATRIC" id="fig|582515.4.peg.507"/>
<dbReference type="InterPro" id="IPR015402">
    <property type="entry name" value="DUF1980"/>
</dbReference>
<feature type="domain" description="DUF1980" evidence="2">
    <location>
        <begin position="33"/>
        <end position="141"/>
    </location>
</feature>
<keyword evidence="1" id="KW-1133">Transmembrane helix</keyword>
<dbReference type="Pfam" id="PF09323">
    <property type="entry name" value="DUF1980"/>
    <property type="match status" value="1"/>
</dbReference>
<reference evidence="4 5" key="1">
    <citation type="submission" date="2013-05" db="EMBL/GenBank/DDBJ databases">
        <title>Draft genome sequence of Rubidibacter lacunae KORDI 51-2.</title>
        <authorList>
            <person name="Choi D.H."/>
            <person name="Noh J.H."/>
            <person name="Kwon K.-K."/>
            <person name="Lee J.-H."/>
            <person name="Ryu J.-Y."/>
        </authorList>
    </citation>
    <scope>NUCLEOTIDE SEQUENCE [LARGE SCALE GENOMIC DNA]</scope>
    <source>
        <strain evidence="4 5">KORDI 51-2</strain>
    </source>
</reference>
<evidence type="ECO:0000313" key="5">
    <source>
        <dbReference type="Proteomes" id="UP000016960"/>
    </source>
</evidence>
<dbReference type="PANTHER" id="PTHR40047">
    <property type="entry name" value="UPF0703 PROTEIN YCGQ"/>
    <property type="match status" value="1"/>
</dbReference>
<dbReference type="Proteomes" id="UP000016960">
    <property type="component" value="Unassembled WGS sequence"/>
</dbReference>
<dbReference type="PANTHER" id="PTHR40047:SF1">
    <property type="entry name" value="UPF0703 PROTEIN YCGQ"/>
    <property type="match status" value="1"/>
</dbReference>
<comment type="caution">
    <text evidence="4">The sequence shown here is derived from an EMBL/GenBank/DDBJ whole genome shotgun (WGS) entry which is preliminary data.</text>
</comment>
<dbReference type="OrthoDB" id="9770408at2"/>
<protein>
    <submittedName>
        <fullName evidence="4">Putative membrane protein</fullName>
    </submittedName>
</protein>
<organism evidence="4 5">
    <name type="scientific">Rubidibacter lacunae KORDI 51-2</name>
    <dbReference type="NCBI Taxonomy" id="582515"/>
    <lineage>
        <taxon>Bacteria</taxon>
        <taxon>Bacillati</taxon>
        <taxon>Cyanobacteriota</taxon>
        <taxon>Cyanophyceae</taxon>
        <taxon>Oscillatoriophycideae</taxon>
        <taxon>Chroococcales</taxon>
        <taxon>Aphanothecaceae</taxon>
        <taxon>Rubidibacter</taxon>
    </lineage>
</organism>
<dbReference type="STRING" id="582515.KR51_00004450"/>
<gene>
    <name evidence="4" type="ORF">KR51_00004450</name>
</gene>
<dbReference type="NCBIfam" id="TIGR03943">
    <property type="entry name" value="TIGR03943 family putative permease subunit"/>
    <property type="match status" value="1"/>
</dbReference>
<name>U5DMC3_9CHRO</name>
<dbReference type="eggNOG" id="COG3689">
    <property type="taxonomic scope" value="Bacteria"/>
</dbReference>
<dbReference type="EMBL" id="ASSJ01000006">
    <property type="protein sequence ID" value="ERN42826.1"/>
    <property type="molecule type" value="Genomic_DNA"/>
</dbReference>
<evidence type="ECO:0000313" key="4">
    <source>
        <dbReference type="EMBL" id="ERN42826.1"/>
    </source>
</evidence>
<dbReference type="AlphaFoldDB" id="U5DMC3"/>
<proteinExistence type="predicted"/>
<evidence type="ECO:0000256" key="1">
    <source>
        <dbReference type="SAM" id="Phobius"/>
    </source>
</evidence>
<dbReference type="InterPro" id="IPR048493">
    <property type="entry name" value="DUF1980_N"/>
</dbReference>
<keyword evidence="5" id="KW-1185">Reference proteome</keyword>
<sequence length="288" mass="32390">MTRSAGRKPNRQPRSKRARRHRYGWFDLLPCLEIAALWAWGSLFLKYWLSGQLRLLIHPNYIWLVVLTGILLLLVAWLKLSQFIARKSLARVENGNSAAEMSPLSSIPQNWSVGILLVTAALGLVLPPTVLASRMALQRGVSESLPLTRTQPQSFRASIQPEERSLVDWVRTFDAYPEPDAYLGQPVRIEGFVIHVPELPEDYLLLARFLVTCCAVDAYPVALPVKIDGSRQAYPPDTWLEVIGEMSVDTLPSLAVGSRAQRDRRQAIVAAHSLETIPTPDDPYNFER</sequence>
<feature type="transmembrane region" description="Helical" evidence="1">
    <location>
        <begin position="111"/>
        <end position="131"/>
    </location>
</feature>
<dbReference type="InParanoid" id="U5DMC3"/>
<keyword evidence="1" id="KW-0472">Membrane</keyword>
<evidence type="ECO:0000259" key="3">
    <source>
        <dbReference type="Pfam" id="PF21537"/>
    </source>
</evidence>
<accession>U5DMC3</accession>
<feature type="transmembrane region" description="Helical" evidence="1">
    <location>
        <begin position="21"/>
        <end position="41"/>
    </location>
</feature>
<evidence type="ECO:0000259" key="2">
    <source>
        <dbReference type="Pfam" id="PF09323"/>
    </source>
</evidence>
<dbReference type="Pfam" id="PF21537">
    <property type="entry name" value="DUF1980_C"/>
    <property type="match status" value="1"/>
</dbReference>